<proteinExistence type="predicted"/>
<accession>A0A2T5PF85</accession>
<dbReference type="Proteomes" id="UP000244064">
    <property type="component" value="Unassembled WGS sequence"/>
</dbReference>
<dbReference type="RefSeq" id="WP_108104680.1">
    <property type="nucleotide sequence ID" value="NZ_QASN01000002.1"/>
</dbReference>
<keyword evidence="3" id="KW-1185">Reference proteome</keyword>
<dbReference type="AlphaFoldDB" id="A0A2T5PF85"/>
<dbReference type="OrthoDB" id="826511at2"/>
<keyword evidence="1" id="KW-0472">Membrane</keyword>
<dbReference type="EMBL" id="QASN01000002">
    <property type="protein sequence ID" value="PTU76394.1"/>
    <property type="molecule type" value="Genomic_DNA"/>
</dbReference>
<gene>
    <name evidence="2" type="ORF">DBO85_01765</name>
</gene>
<feature type="transmembrane region" description="Helical" evidence="1">
    <location>
        <begin position="84"/>
        <end position="102"/>
    </location>
</feature>
<evidence type="ECO:0000313" key="3">
    <source>
        <dbReference type="Proteomes" id="UP000244064"/>
    </source>
</evidence>
<feature type="transmembrane region" description="Helical" evidence="1">
    <location>
        <begin position="122"/>
        <end position="144"/>
    </location>
</feature>
<dbReference type="Pfam" id="PF09980">
    <property type="entry name" value="DUF2214"/>
    <property type="match status" value="1"/>
</dbReference>
<dbReference type="InterPro" id="IPR018706">
    <property type="entry name" value="DUF2214_membrane"/>
</dbReference>
<keyword evidence="1" id="KW-0812">Transmembrane</keyword>
<reference evidence="2 3" key="1">
    <citation type="submission" date="2018-04" db="EMBL/GenBank/DDBJ databases">
        <title>Pseudomonas sp. nov., isolated from mangrove soil.</title>
        <authorList>
            <person name="Chen C."/>
        </authorList>
    </citation>
    <scope>NUCLEOTIDE SEQUENCE [LARGE SCALE GENOMIC DNA]</scope>
    <source>
        <strain evidence="2 3">TC-11</strain>
    </source>
</reference>
<protein>
    <submittedName>
        <fullName evidence="2">DUF2214 domain-containing protein</fullName>
    </submittedName>
</protein>
<feature type="transmembrane region" description="Helical" evidence="1">
    <location>
        <begin position="6"/>
        <end position="26"/>
    </location>
</feature>
<organism evidence="2 3">
    <name type="scientific">Pseudomonas mangrovi</name>
    <dbReference type="NCBI Taxonomy" id="2161748"/>
    <lineage>
        <taxon>Bacteria</taxon>
        <taxon>Pseudomonadati</taxon>
        <taxon>Pseudomonadota</taxon>
        <taxon>Gammaproteobacteria</taxon>
        <taxon>Pseudomonadales</taxon>
        <taxon>Pseudomonadaceae</taxon>
        <taxon>Pseudomonas</taxon>
    </lineage>
</organism>
<evidence type="ECO:0000256" key="1">
    <source>
        <dbReference type="SAM" id="Phobius"/>
    </source>
</evidence>
<keyword evidence="1" id="KW-1133">Transmembrane helix</keyword>
<name>A0A2T5PF85_9PSED</name>
<sequence length="150" mass="16797">MSYAGAAHLHYFTIALLLGLLLAEFAQLRQQLSPRRGWALLFTDLAYGVSAGLVLTTGLIRLIWFGKGLDYYLMNSFFYLKMGLFLLVSMLSILPTFVFLGWRASLRAGESPRLDRRRLLQLRLTMVVELLALLGMVAAAALMARGHGQF</sequence>
<feature type="transmembrane region" description="Helical" evidence="1">
    <location>
        <begin position="38"/>
        <end position="64"/>
    </location>
</feature>
<comment type="caution">
    <text evidence="2">The sequence shown here is derived from an EMBL/GenBank/DDBJ whole genome shotgun (WGS) entry which is preliminary data.</text>
</comment>
<evidence type="ECO:0000313" key="2">
    <source>
        <dbReference type="EMBL" id="PTU76394.1"/>
    </source>
</evidence>